<organism evidence="2">
    <name type="scientific">marine metagenome</name>
    <dbReference type="NCBI Taxonomy" id="408172"/>
    <lineage>
        <taxon>unclassified sequences</taxon>
        <taxon>metagenomes</taxon>
        <taxon>ecological metagenomes</taxon>
    </lineage>
</organism>
<accession>A0A381NTA0</accession>
<sequence length="31" mass="3483">MPRTLEGASRTLPGQGVPDRRKFRLSSWPDA</sequence>
<feature type="region of interest" description="Disordered" evidence="1">
    <location>
        <begin position="1"/>
        <end position="31"/>
    </location>
</feature>
<gene>
    <name evidence="2" type="ORF">METZ01_LOCUS10373</name>
</gene>
<reference evidence="2" key="1">
    <citation type="submission" date="2018-05" db="EMBL/GenBank/DDBJ databases">
        <authorList>
            <person name="Lanie J.A."/>
            <person name="Ng W.-L."/>
            <person name="Kazmierczak K.M."/>
            <person name="Andrzejewski T.M."/>
            <person name="Davidsen T.M."/>
            <person name="Wayne K.J."/>
            <person name="Tettelin H."/>
            <person name="Glass J.I."/>
            <person name="Rusch D."/>
            <person name="Podicherti R."/>
            <person name="Tsui H.-C.T."/>
            <person name="Winkler M.E."/>
        </authorList>
    </citation>
    <scope>NUCLEOTIDE SEQUENCE</scope>
</reference>
<evidence type="ECO:0000313" key="2">
    <source>
        <dbReference type="EMBL" id="SUZ57519.1"/>
    </source>
</evidence>
<proteinExistence type="predicted"/>
<dbReference type="EMBL" id="UINC01000562">
    <property type="protein sequence ID" value="SUZ57519.1"/>
    <property type="molecule type" value="Genomic_DNA"/>
</dbReference>
<protein>
    <submittedName>
        <fullName evidence="2">Uncharacterized protein</fullName>
    </submittedName>
</protein>
<dbReference type="AlphaFoldDB" id="A0A381NTA0"/>
<evidence type="ECO:0000256" key="1">
    <source>
        <dbReference type="SAM" id="MobiDB-lite"/>
    </source>
</evidence>
<name>A0A381NTA0_9ZZZZ</name>